<sequence>MTVIQLTFTAGNVLKSIQYDNIVTYNLLLVI</sequence>
<dbReference type="EMBL" id="JAGGLB010000068">
    <property type="protein sequence ID" value="MBP1997061.1"/>
    <property type="molecule type" value="Genomic_DNA"/>
</dbReference>
<name>A0ABS4JD98_9BACL</name>
<dbReference type="Proteomes" id="UP001519287">
    <property type="component" value="Unassembled WGS sequence"/>
</dbReference>
<keyword evidence="2" id="KW-1185">Reference proteome</keyword>
<organism evidence="1 2">
    <name type="scientific">Paenibacillus eucommiae</name>
    <dbReference type="NCBI Taxonomy" id="1355755"/>
    <lineage>
        <taxon>Bacteria</taxon>
        <taxon>Bacillati</taxon>
        <taxon>Bacillota</taxon>
        <taxon>Bacilli</taxon>
        <taxon>Bacillales</taxon>
        <taxon>Paenibacillaceae</taxon>
        <taxon>Paenibacillus</taxon>
    </lineage>
</organism>
<protein>
    <submittedName>
        <fullName evidence="1">Uncharacterized protein</fullName>
    </submittedName>
</protein>
<proteinExistence type="predicted"/>
<evidence type="ECO:0000313" key="2">
    <source>
        <dbReference type="Proteomes" id="UP001519287"/>
    </source>
</evidence>
<reference evidence="1 2" key="1">
    <citation type="submission" date="2021-03" db="EMBL/GenBank/DDBJ databases">
        <title>Genomic Encyclopedia of Type Strains, Phase IV (KMG-IV): sequencing the most valuable type-strain genomes for metagenomic binning, comparative biology and taxonomic classification.</title>
        <authorList>
            <person name="Goeker M."/>
        </authorList>
    </citation>
    <scope>NUCLEOTIDE SEQUENCE [LARGE SCALE GENOMIC DNA]</scope>
    <source>
        <strain evidence="1 2">DSM 26048</strain>
    </source>
</reference>
<comment type="caution">
    <text evidence="1">The sequence shown here is derived from an EMBL/GenBank/DDBJ whole genome shotgun (WGS) entry which is preliminary data.</text>
</comment>
<gene>
    <name evidence="1" type="ORF">J2Z66_008739</name>
</gene>
<accession>A0ABS4JD98</accession>
<evidence type="ECO:0000313" key="1">
    <source>
        <dbReference type="EMBL" id="MBP1997061.1"/>
    </source>
</evidence>